<dbReference type="Proteomes" id="UP000886687">
    <property type="component" value="Unassembled WGS sequence"/>
</dbReference>
<keyword evidence="1" id="KW-0175">Coiled coil</keyword>
<organism evidence="3 4">
    <name type="scientific">Candidatus Thiodiazotropha lotti</name>
    <dbReference type="NCBI Taxonomy" id="2792787"/>
    <lineage>
        <taxon>Bacteria</taxon>
        <taxon>Pseudomonadati</taxon>
        <taxon>Pseudomonadota</taxon>
        <taxon>Gammaproteobacteria</taxon>
        <taxon>Chromatiales</taxon>
        <taxon>Sedimenticolaceae</taxon>
        <taxon>Candidatus Thiodiazotropha</taxon>
    </lineage>
</organism>
<evidence type="ECO:0000256" key="1">
    <source>
        <dbReference type="SAM" id="Coils"/>
    </source>
</evidence>
<proteinExistence type="predicted"/>
<feature type="transmembrane region" description="Helical" evidence="2">
    <location>
        <begin position="53"/>
        <end position="71"/>
    </location>
</feature>
<feature type="transmembrane region" description="Helical" evidence="2">
    <location>
        <begin position="20"/>
        <end position="41"/>
    </location>
</feature>
<name>A0A9E4N2F9_9GAMM</name>
<evidence type="ECO:0000313" key="4">
    <source>
        <dbReference type="Proteomes" id="UP000886687"/>
    </source>
</evidence>
<sequence>MTDNNDDQEEELFPEKIRQIGFWISLVFSLAIVIYYVAFIFECVSPTPKDLGLSNLLLFSAACFLFFAVPWHKLGLNLKKFGPLEFEQKLEGQSEEHVKDISALENKIAQLEAAMKASGCEVKTAEVQPTSDENEMRDLIVNFLTEYEHWSFSPLRMETWGAKRPGYSKLASNSSLLRRLLRSLVSEGVLETRVSKKGNTLYCVSS</sequence>
<feature type="coiled-coil region" evidence="1">
    <location>
        <begin position="87"/>
        <end position="121"/>
    </location>
</feature>
<reference evidence="3" key="1">
    <citation type="journal article" date="2021" name="Proc. Natl. Acad. Sci. U.S.A.">
        <title>Global biogeography of chemosynthetic symbionts reveals both localized and globally distributed symbiont groups. .</title>
        <authorList>
            <person name="Osvatic J.T."/>
            <person name="Wilkins L.G.E."/>
            <person name="Leibrecht L."/>
            <person name="Leray M."/>
            <person name="Zauner S."/>
            <person name="Polzin J."/>
            <person name="Camacho Y."/>
            <person name="Gros O."/>
            <person name="van Gils J.A."/>
            <person name="Eisen J.A."/>
            <person name="Petersen J.M."/>
            <person name="Yuen B."/>
        </authorList>
    </citation>
    <scope>NUCLEOTIDE SEQUENCE</scope>
    <source>
        <strain evidence="3">MAGL173</strain>
    </source>
</reference>
<dbReference type="AlphaFoldDB" id="A0A9E4N2F9"/>
<keyword evidence="2" id="KW-0472">Membrane</keyword>
<accession>A0A9E4N2F9</accession>
<evidence type="ECO:0000313" key="3">
    <source>
        <dbReference type="EMBL" id="MCG7940579.1"/>
    </source>
</evidence>
<keyword evidence="2" id="KW-0812">Transmembrane</keyword>
<gene>
    <name evidence="3" type="ORF">JAZ04_17220</name>
</gene>
<dbReference type="EMBL" id="JAEPDI010000013">
    <property type="protein sequence ID" value="MCG7940579.1"/>
    <property type="molecule type" value="Genomic_DNA"/>
</dbReference>
<comment type="caution">
    <text evidence="3">The sequence shown here is derived from an EMBL/GenBank/DDBJ whole genome shotgun (WGS) entry which is preliminary data.</text>
</comment>
<protein>
    <submittedName>
        <fullName evidence="3">Uncharacterized protein</fullName>
    </submittedName>
</protein>
<keyword evidence="2" id="KW-1133">Transmembrane helix</keyword>
<evidence type="ECO:0000256" key="2">
    <source>
        <dbReference type="SAM" id="Phobius"/>
    </source>
</evidence>